<evidence type="ECO:0000259" key="2">
    <source>
        <dbReference type="Pfam" id="PF16571"/>
    </source>
</evidence>
<dbReference type="Proteomes" id="UP000077271">
    <property type="component" value="Unassembled WGS sequence"/>
</dbReference>
<dbReference type="CDD" id="cd16342">
    <property type="entry name" value="FusC_FusB"/>
    <property type="match status" value="1"/>
</dbReference>
<dbReference type="InterPro" id="IPR038344">
    <property type="entry name" value="EF-G_N_sf"/>
</dbReference>
<organism evidence="3 4">
    <name type="scientific">Domibacillus aminovorans</name>
    <dbReference type="NCBI Taxonomy" id="29332"/>
    <lineage>
        <taxon>Bacteria</taxon>
        <taxon>Bacillati</taxon>
        <taxon>Bacillota</taxon>
        <taxon>Bacilli</taxon>
        <taxon>Bacillales</taxon>
        <taxon>Bacillaceae</taxon>
        <taxon>Domibacillus</taxon>
    </lineage>
</organism>
<dbReference type="OrthoDB" id="1891078at2"/>
<feature type="domain" description="Elongation factor G-binding protein C-terminal treble-clef zinc-finger" evidence="2">
    <location>
        <begin position="99"/>
        <end position="198"/>
    </location>
</feature>
<sequence length="212" mass="24125">MDPFIRCDQYNFIKAQTKILINGHASGNDIDVLKALKSLAEEKVYHLFEDTTDEQEQLIASIVTIKEKADAETFLLQLKPYVIPFKAVTEQSIKKLFPKAKKLKVPVLEDKERKEISYLGWHDNGSNKQYIVAPHHMKLIGLYGTFTRSNLKGICALCNGHEEVGMFMSEAKVSGNGTFINRGNYICLDSQKCNQNIITLDKLHDFMIRLSK</sequence>
<dbReference type="Pfam" id="PF16571">
    <property type="entry name" value="FBP_C"/>
    <property type="match status" value="1"/>
</dbReference>
<evidence type="ECO:0000313" key="4">
    <source>
        <dbReference type="Proteomes" id="UP000077271"/>
    </source>
</evidence>
<name>A0A177KIT4_9BACI</name>
<keyword evidence="3" id="KW-0648">Protein biosynthesis</keyword>
<accession>A0A177KIT4</accession>
<dbReference type="InterPro" id="IPR010841">
    <property type="entry name" value="EF-G-binding_N"/>
</dbReference>
<dbReference type="EMBL" id="LQWZ01000036">
    <property type="protein sequence ID" value="OAH53312.1"/>
    <property type="molecule type" value="Genomic_DNA"/>
</dbReference>
<feature type="domain" description="Elongation factor G-binding protein N-terminal" evidence="1">
    <location>
        <begin position="4"/>
        <end position="86"/>
    </location>
</feature>
<reference evidence="3 4" key="1">
    <citation type="submission" date="2016-01" db="EMBL/GenBank/DDBJ databases">
        <title>Investigation of taxonomic status of Bacillus aminovorans.</title>
        <authorList>
            <person name="Verma A."/>
            <person name="Pal Y."/>
            <person name="Krishnamurthi S."/>
        </authorList>
    </citation>
    <scope>NUCLEOTIDE SEQUENCE [LARGE SCALE GENOMIC DNA]</scope>
    <source>
        <strain evidence="3 4">DSM 4337</strain>
    </source>
</reference>
<proteinExistence type="predicted"/>
<keyword evidence="3" id="KW-0251">Elongation factor</keyword>
<gene>
    <name evidence="3" type="ORF">AWH48_12690</name>
</gene>
<dbReference type="Gene3D" id="1.20.1280.250">
    <property type="match status" value="1"/>
</dbReference>
<dbReference type="InterPro" id="IPR032330">
    <property type="entry name" value="EF-G-binding_C"/>
</dbReference>
<dbReference type="Pfam" id="PF07299">
    <property type="entry name" value="EF-G-binding_N"/>
    <property type="match status" value="1"/>
</dbReference>
<dbReference type="AlphaFoldDB" id="A0A177KIT4"/>
<evidence type="ECO:0000313" key="3">
    <source>
        <dbReference type="EMBL" id="OAH53312.1"/>
    </source>
</evidence>
<evidence type="ECO:0000259" key="1">
    <source>
        <dbReference type="Pfam" id="PF07299"/>
    </source>
</evidence>
<dbReference type="GO" id="GO:0003746">
    <property type="term" value="F:translation elongation factor activity"/>
    <property type="evidence" value="ECO:0007669"/>
    <property type="project" value="UniProtKB-KW"/>
</dbReference>
<comment type="caution">
    <text evidence="3">The sequence shown here is derived from an EMBL/GenBank/DDBJ whole genome shotgun (WGS) entry which is preliminary data.</text>
</comment>
<protein>
    <submittedName>
        <fullName evidence="3">Elongation factor G-binding protein</fullName>
    </submittedName>
</protein>
<dbReference type="RefSeq" id="WP_026221848.1">
    <property type="nucleotide sequence ID" value="NZ_LQWZ01000036.1"/>
</dbReference>